<evidence type="ECO:0000256" key="1">
    <source>
        <dbReference type="SAM" id="MobiDB-lite"/>
    </source>
</evidence>
<keyword evidence="3" id="KW-1185">Reference proteome</keyword>
<dbReference type="EMBL" id="BSBI01000013">
    <property type="protein sequence ID" value="GLF98208.1"/>
    <property type="molecule type" value="Genomic_DNA"/>
</dbReference>
<gene>
    <name evidence="2" type="ORF">SYYSPA8_27945</name>
</gene>
<dbReference type="Proteomes" id="UP001291653">
    <property type="component" value="Unassembled WGS sequence"/>
</dbReference>
<dbReference type="RefSeq" id="WP_323450191.1">
    <property type="nucleotide sequence ID" value="NZ_BSBI01000013.1"/>
</dbReference>
<name>A0ABQ5P6I9_9ACTN</name>
<comment type="caution">
    <text evidence="2">The sequence shown here is derived from an EMBL/GenBank/DDBJ whole genome shotgun (WGS) entry which is preliminary data.</text>
</comment>
<evidence type="ECO:0000313" key="2">
    <source>
        <dbReference type="EMBL" id="GLF98208.1"/>
    </source>
</evidence>
<sequence>MTFDGHAPTTARGTAALFSYYSPKSRLYTLDARGNQTGTGCRGHPCAVRALAGPDCLPVPLRIVHKQEESPHRSAGEGRTGMRTGPVPLTWEQRAGLGPALLYPVGRLSASVRGAALGQLLVCGSVELRAGIAPARLELAGRAARFHVPRTEHRRSAERPQLRHNVMPCAMRRSGGPGPAGRCHLAARRAAEVGAGQDDSCSSCPAEFGLLRLGDRILDYGLRAGQGGTVTAAMRRRQAHHLAVTGCRAIVLVCRRYADMARQVWSDPRLPLAGARGIGDHLAYFAAQYRTAPPLSPAGRVRGPVRIHRPRPPLSPRTPDRATSSRKDQSVPFTPDLVLVRHPAHGLQITTRRGTGSVPVGKAVTGHVPSGGSPGAGRTAEASARHRALAASPQPPPPPSPGLRPGNDEEREACSTAPRPQPRPPCR</sequence>
<accession>A0ABQ5P6I9</accession>
<protein>
    <submittedName>
        <fullName evidence="2">Uncharacterized protein</fullName>
    </submittedName>
</protein>
<proteinExistence type="predicted"/>
<organism evidence="2 3">
    <name type="scientific">Streptomyces yaizuensis</name>
    <dbReference type="NCBI Taxonomy" id="2989713"/>
    <lineage>
        <taxon>Bacteria</taxon>
        <taxon>Bacillati</taxon>
        <taxon>Actinomycetota</taxon>
        <taxon>Actinomycetes</taxon>
        <taxon>Kitasatosporales</taxon>
        <taxon>Streptomycetaceae</taxon>
        <taxon>Streptomyces</taxon>
    </lineage>
</organism>
<feature type="compositionally biased region" description="Pro residues" evidence="1">
    <location>
        <begin position="393"/>
        <end position="402"/>
    </location>
</feature>
<reference evidence="2 3" key="1">
    <citation type="submission" date="2022-10" db="EMBL/GenBank/DDBJ databases">
        <title>Draft genome sequence of Streptomyces sp. YSPA8.</title>
        <authorList>
            <person name="Moriuchi R."/>
            <person name="Dohra H."/>
            <person name="Yamamura H."/>
            <person name="Kodani S."/>
        </authorList>
    </citation>
    <scope>NUCLEOTIDE SEQUENCE [LARGE SCALE GENOMIC DNA]</scope>
    <source>
        <strain evidence="2 3">YSPA8</strain>
    </source>
</reference>
<feature type="region of interest" description="Disordered" evidence="1">
    <location>
        <begin position="295"/>
        <end position="427"/>
    </location>
</feature>
<evidence type="ECO:0000313" key="3">
    <source>
        <dbReference type="Proteomes" id="UP001291653"/>
    </source>
</evidence>
<feature type="compositionally biased region" description="Basic and acidic residues" evidence="1">
    <location>
        <begin position="318"/>
        <end position="329"/>
    </location>
</feature>